<dbReference type="GO" id="GO:0016301">
    <property type="term" value="F:kinase activity"/>
    <property type="evidence" value="ECO:0007669"/>
    <property type="project" value="InterPro"/>
</dbReference>
<dbReference type="PANTHER" id="PTHR39426">
    <property type="entry name" value="HOMOLOGY TO DEATH-ON-CURING PROTEIN OF PHAGE P1"/>
    <property type="match status" value="1"/>
</dbReference>
<sequence length="128" mass="13731">MNWRWVDRGALMLLHDESLAEHGGRAGLRDEGLLESALGRPRNLAAYGAPDVADLAASYAVGLAKNHAFVDGNKRAAFLAMGLFLYLNGRRLVATQADATLTMLNVAAGAIDEAALAAWIRRNSVDRV</sequence>
<gene>
    <name evidence="2" type="ORF">G9Q37_04320</name>
</gene>
<dbReference type="AlphaFoldDB" id="A0A6G8IDZ3"/>
<dbReference type="Pfam" id="PF02661">
    <property type="entry name" value="Fic"/>
    <property type="match status" value="1"/>
</dbReference>
<dbReference type="NCBIfam" id="TIGR01550">
    <property type="entry name" value="DOC_P1"/>
    <property type="match status" value="1"/>
</dbReference>
<dbReference type="PIRSF" id="PIRSF018297">
    <property type="entry name" value="Doc"/>
    <property type="match status" value="1"/>
</dbReference>
<proteinExistence type="predicted"/>
<organism evidence="2 3">
    <name type="scientific">Hydrogenophaga crocea</name>
    <dbReference type="NCBI Taxonomy" id="2716225"/>
    <lineage>
        <taxon>Bacteria</taxon>
        <taxon>Pseudomonadati</taxon>
        <taxon>Pseudomonadota</taxon>
        <taxon>Betaproteobacteria</taxon>
        <taxon>Burkholderiales</taxon>
        <taxon>Comamonadaceae</taxon>
        <taxon>Hydrogenophaga</taxon>
    </lineage>
</organism>
<dbReference type="InterPro" id="IPR036597">
    <property type="entry name" value="Fido-like_dom_sf"/>
</dbReference>
<dbReference type="SUPFAM" id="SSF140931">
    <property type="entry name" value="Fic-like"/>
    <property type="match status" value="1"/>
</dbReference>
<name>A0A6G8IDZ3_9BURK</name>
<dbReference type="PANTHER" id="PTHR39426:SF1">
    <property type="entry name" value="HOMOLOGY TO DEATH-ON-CURING PROTEIN OF PHAGE P1"/>
    <property type="match status" value="1"/>
</dbReference>
<evidence type="ECO:0000313" key="3">
    <source>
        <dbReference type="Proteomes" id="UP000503162"/>
    </source>
</evidence>
<evidence type="ECO:0000259" key="1">
    <source>
        <dbReference type="PROSITE" id="PS51459"/>
    </source>
</evidence>
<reference evidence="2 3" key="1">
    <citation type="submission" date="2020-03" db="EMBL/GenBank/DDBJ databases">
        <title>Hydrogenophaga sp. nov. isolated from cyanobacterial mat.</title>
        <authorList>
            <person name="Thorat V."/>
            <person name="Kirdat K."/>
            <person name="Tiwarekar B."/>
            <person name="Costa E.D."/>
            <person name="Yadav A."/>
        </authorList>
    </citation>
    <scope>NUCLEOTIDE SEQUENCE [LARGE SCALE GENOMIC DNA]</scope>
    <source>
        <strain evidence="2 3">BA0156</strain>
    </source>
</reference>
<dbReference type="Gene3D" id="1.20.120.1870">
    <property type="entry name" value="Fic/DOC protein, Fido domain"/>
    <property type="match status" value="1"/>
</dbReference>
<protein>
    <submittedName>
        <fullName evidence="2">Type II toxin-antitoxin system death-on-curing family toxin</fullName>
    </submittedName>
</protein>
<dbReference type="RefSeq" id="WP_166225066.1">
    <property type="nucleotide sequence ID" value="NZ_CP049989.1"/>
</dbReference>
<dbReference type="PROSITE" id="PS51459">
    <property type="entry name" value="FIDO"/>
    <property type="match status" value="1"/>
</dbReference>
<dbReference type="Proteomes" id="UP000503162">
    <property type="component" value="Chromosome"/>
</dbReference>
<dbReference type="InterPro" id="IPR006440">
    <property type="entry name" value="Doc"/>
</dbReference>
<dbReference type="InterPro" id="IPR053737">
    <property type="entry name" value="Type_II_TA_Toxin"/>
</dbReference>
<dbReference type="EMBL" id="CP049989">
    <property type="protein sequence ID" value="QIM51414.1"/>
    <property type="molecule type" value="Genomic_DNA"/>
</dbReference>
<feature type="domain" description="Fido" evidence="1">
    <location>
        <begin position="6"/>
        <end position="122"/>
    </location>
</feature>
<keyword evidence="3" id="KW-1185">Reference proteome</keyword>
<evidence type="ECO:0000313" key="2">
    <source>
        <dbReference type="EMBL" id="QIM51414.1"/>
    </source>
</evidence>
<dbReference type="KEGG" id="hcz:G9Q37_04320"/>
<accession>A0A6G8IDZ3</accession>
<dbReference type="InterPro" id="IPR003812">
    <property type="entry name" value="Fido"/>
</dbReference>